<keyword evidence="2" id="KW-1185">Reference proteome</keyword>
<sequence>MPNTTHQPTKKNDNSAMNCKKKNWLVNERKKIQQKKFYTYQYGIKHQRKAPTYDYFTSIQTEAPIYDDDFKVGVNIRRFQEAASTKVKYQCNDSKMTPSSNKTGPEPHPDWGRWGPWDRFLSVLVIITVTLVTPNQIDRSDMM</sequence>
<accession>A0ACA9MC60</accession>
<gene>
    <name evidence="1" type="ORF">SPELUC_LOCUS6411</name>
</gene>
<organism evidence="1 2">
    <name type="scientific">Cetraspora pellucida</name>
    <dbReference type="NCBI Taxonomy" id="1433469"/>
    <lineage>
        <taxon>Eukaryota</taxon>
        <taxon>Fungi</taxon>
        <taxon>Fungi incertae sedis</taxon>
        <taxon>Mucoromycota</taxon>
        <taxon>Glomeromycotina</taxon>
        <taxon>Glomeromycetes</taxon>
        <taxon>Diversisporales</taxon>
        <taxon>Gigasporaceae</taxon>
        <taxon>Cetraspora</taxon>
    </lineage>
</organism>
<proteinExistence type="predicted"/>
<name>A0ACA9MC60_9GLOM</name>
<dbReference type="Proteomes" id="UP000789366">
    <property type="component" value="Unassembled WGS sequence"/>
</dbReference>
<dbReference type="EMBL" id="CAJVPW010007535">
    <property type="protein sequence ID" value="CAG8582165.1"/>
    <property type="molecule type" value="Genomic_DNA"/>
</dbReference>
<comment type="caution">
    <text evidence="1">The sequence shown here is derived from an EMBL/GenBank/DDBJ whole genome shotgun (WGS) entry which is preliminary data.</text>
</comment>
<evidence type="ECO:0000313" key="1">
    <source>
        <dbReference type="EMBL" id="CAG8582165.1"/>
    </source>
</evidence>
<protein>
    <submittedName>
        <fullName evidence="1">1214_t:CDS:1</fullName>
    </submittedName>
</protein>
<reference evidence="1" key="1">
    <citation type="submission" date="2021-06" db="EMBL/GenBank/DDBJ databases">
        <authorList>
            <person name="Kallberg Y."/>
            <person name="Tangrot J."/>
            <person name="Rosling A."/>
        </authorList>
    </citation>
    <scope>NUCLEOTIDE SEQUENCE</scope>
    <source>
        <strain evidence="1">28 12/20/2015</strain>
    </source>
</reference>
<evidence type="ECO:0000313" key="2">
    <source>
        <dbReference type="Proteomes" id="UP000789366"/>
    </source>
</evidence>